<organism evidence="2 3">
    <name type="scientific">Sphingobacterium kitahiroshimense</name>
    <dbReference type="NCBI Taxonomy" id="470446"/>
    <lineage>
        <taxon>Bacteria</taxon>
        <taxon>Pseudomonadati</taxon>
        <taxon>Bacteroidota</taxon>
        <taxon>Sphingobacteriia</taxon>
        <taxon>Sphingobacteriales</taxon>
        <taxon>Sphingobacteriaceae</taxon>
        <taxon>Sphingobacterium</taxon>
    </lineage>
</organism>
<evidence type="ECO:0000313" key="3">
    <source>
        <dbReference type="Proteomes" id="UP001409291"/>
    </source>
</evidence>
<sequence length="304" mass="34631">MEINFEFQKERKIGDFLQSFIDLLKIVLGHFVGTVFSVSIIPLSITTILYYFLSTKITFSSESDSFEDLNVYLWVSLLCVTILLLGLYIYGICIEYFILLKNQKNTDFTGKDLWNAFRNHIGIYVKFFFASLLVVVIIGIPAGIAMIILMFIPLFGSFAIGILFSIIGLWFFCSFLFYREGYFSLTTTFLETFNVIRKNMIQYGIATYIVSFIFQVVMMMLTFIPGLIIGLISYNFLEFDSSFFDGSLGKMLMTLGALLVTLLTIFLYMGGVLANGIIYETAKDFKYGDRIYAMIANLGGKNDE</sequence>
<keyword evidence="3" id="KW-1185">Reference proteome</keyword>
<feature type="transmembrane region" description="Helical" evidence="1">
    <location>
        <begin position="158"/>
        <end position="178"/>
    </location>
</feature>
<feature type="transmembrane region" description="Helical" evidence="1">
    <location>
        <begin position="252"/>
        <end position="278"/>
    </location>
</feature>
<evidence type="ECO:0000313" key="2">
    <source>
        <dbReference type="EMBL" id="MEN5380255.1"/>
    </source>
</evidence>
<dbReference type="Proteomes" id="UP001409291">
    <property type="component" value="Unassembled WGS sequence"/>
</dbReference>
<feature type="transmembrane region" description="Helical" evidence="1">
    <location>
        <begin position="73"/>
        <end position="100"/>
    </location>
</feature>
<gene>
    <name evidence="2" type="ORF">ABE541_23520</name>
</gene>
<dbReference type="EMBL" id="JBDJNQ010000015">
    <property type="protein sequence ID" value="MEN5380255.1"/>
    <property type="molecule type" value="Genomic_DNA"/>
</dbReference>
<keyword evidence="1" id="KW-0812">Transmembrane</keyword>
<accession>A0ABV0BZR2</accession>
<name>A0ABV0BZR2_9SPHI</name>
<feature type="transmembrane region" description="Helical" evidence="1">
    <location>
        <begin position="121"/>
        <end position="152"/>
    </location>
</feature>
<evidence type="ECO:0000256" key="1">
    <source>
        <dbReference type="SAM" id="Phobius"/>
    </source>
</evidence>
<feature type="transmembrane region" description="Helical" evidence="1">
    <location>
        <begin position="20"/>
        <end position="53"/>
    </location>
</feature>
<keyword evidence="1" id="KW-1133">Transmembrane helix</keyword>
<feature type="transmembrane region" description="Helical" evidence="1">
    <location>
        <begin position="205"/>
        <end position="232"/>
    </location>
</feature>
<reference evidence="2 3" key="1">
    <citation type="submission" date="2024-04" db="EMBL/GenBank/DDBJ databases">
        <title>WGS of bacteria from Torrens River.</title>
        <authorList>
            <person name="Wyrsch E.R."/>
            <person name="Drigo B."/>
        </authorList>
    </citation>
    <scope>NUCLEOTIDE SEQUENCE [LARGE SCALE GENOMIC DNA]</scope>
    <source>
        <strain evidence="2 3">TWI391</strain>
    </source>
</reference>
<proteinExistence type="predicted"/>
<keyword evidence="1" id="KW-0472">Membrane</keyword>
<dbReference type="RefSeq" id="WP_183918195.1">
    <property type="nucleotide sequence ID" value="NZ_JBDJNQ010000015.1"/>
</dbReference>
<comment type="caution">
    <text evidence="2">The sequence shown here is derived from an EMBL/GenBank/DDBJ whole genome shotgun (WGS) entry which is preliminary data.</text>
</comment>
<protein>
    <submittedName>
        <fullName evidence="2">ABC transporter permease</fullName>
    </submittedName>
</protein>